<feature type="region of interest" description="Disordered" evidence="1">
    <location>
        <begin position="453"/>
        <end position="569"/>
    </location>
</feature>
<feature type="compositionally biased region" description="Low complexity" evidence="1">
    <location>
        <begin position="236"/>
        <end position="245"/>
    </location>
</feature>
<comment type="caution">
    <text evidence="3">The sequence shown here is derived from an EMBL/GenBank/DDBJ whole genome shotgun (WGS) entry which is preliminary data.</text>
</comment>
<name>A0A9P6RQB7_9FUNG</name>
<feature type="compositionally biased region" description="Acidic residues" evidence="1">
    <location>
        <begin position="250"/>
        <end position="259"/>
    </location>
</feature>
<accession>A0A9P6RQB7</accession>
<dbReference type="Proteomes" id="UP000738325">
    <property type="component" value="Unassembled WGS sequence"/>
</dbReference>
<dbReference type="AlphaFoldDB" id="A0A9P6RQB7"/>
<dbReference type="OrthoDB" id="2440757at2759"/>
<evidence type="ECO:0008006" key="5">
    <source>
        <dbReference type="Google" id="ProtNLM"/>
    </source>
</evidence>
<feature type="region of interest" description="Disordered" evidence="1">
    <location>
        <begin position="214"/>
        <end position="276"/>
    </location>
</feature>
<feature type="compositionally biased region" description="Acidic residues" evidence="1">
    <location>
        <begin position="491"/>
        <end position="513"/>
    </location>
</feature>
<keyword evidence="2" id="KW-0732">Signal</keyword>
<evidence type="ECO:0000313" key="4">
    <source>
        <dbReference type="Proteomes" id="UP000738325"/>
    </source>
</evidence>
<reference evidence="3" key="1">
    <citation type="journal article" date="2020" name="Fungal Divers.">
        <title>Resolving the Mortierellaceae phylogeny through synthesis of multi-gene phylogenetics and phylogenomics.</title>
        <authorList>
            <person name="Vandepol N."/>
            <person name="Liber J."/>
            <person name="Desiro A."/>
            <person name="Na H."/>
            <person name="Kennedy M."/>
            <person name="Barry K."/>
            <person name="Grigoriev I.V."/>
            <person name="Miller A.N."/>
            <person name="O'Donnell K."/>
            <person name="Stajich J.E."/>
            <person name="Bonito G."/>
        </authorList>
    </citation>
    <scope>NUCLEOTIDE SEQUENCE</scope>
    <source>
        <strain evidence="3">REB-010B</strain>
    </source>
</reference>
<feature type="compositionally biased region" description="Polar residues" evidence="1">
    <location>
        <begin position="86"/>
        <end position="108"/>
    </location>
</feature>
<feature type="chain" id="PRO_5040428546" description="PXA domain-containing protein" evidence="2">
    <location>
        <begin position="20"/>
        <end position="638"/>
    </location>
</feature>
<gene>
    <name evidence="3" type="ORF">BGZ99_003274</name>
</gene>
<evidence type="ECO:0000313" key="3">
    <source>
        <dbReference type="EMBL" id="KAG0322518.1"/>
    </source>
</evidence>
<organism evidence="3 4">
    <name type="scientific">Dissophora globulifera</name>
    <dbReference type="NCBI Taxonomy" id="979702"/>
    <lineage>
        <taxon>Eukaryota</taxon>
        <taxon>Fungi</taxon>
        <taxon>Fungi incertae sedis</taxon>
        <taxon>Mucoromycota</taxon>
        <taxon>Mortierellomycotina</taxon>
        <taxon>Mortierellomycetes</taxon>
        <taxon>Mortierellales</taxon>
        <taxon>Mortierellaceae</taxon>
        <taxon>Dissophora</taxon>
    </lineage>
</organism>
<dbReference type="EMBL" id="JAAAIP010000209">
    <property type="protein sequence ID" value="KAG0322518.1"/>
    <property type="molecule type" value="Genomic_DNA"/>
</dbReference>
<proteinExistence type="predicted"/>
<feature type="region of interest" description="Disordered" evidence="1">
    <location>
        <begin position="86"/>
        <end position="114"/>
    </location>
</feature>
<feature type="compositionally biased region" description="Basic and acidic residues" evidence="1">
    <location>
        <begin position="464"/>
        <end position="476"/>
    </location>
</feature>
<evidence type="ECO:0000256" key="2">
    <source>
        <dbReference type="SAM" id="SignalP"/>
    </source>
</evidence>
<protein>
    <recommendedName>
        <fullName evidence="5">PXA domain-containing protein</fullName>
    </recommendedName>
</protein>
<feature type="compositionally biased region" description="Polar residues" evidence="1">
    <location>
        <begin position="529"/>
        <end position="551"/>
    </location>
</feature>
<evidence type="ECO:0000256" key="1">
    <source>
        <dbReference type="SAM" id="MobiDB-lite"/>
    </source>
</evidence>
<keyword evidence="4" id="KW-1185">Reference proteome</keyword>
<sequence>MVIHHTSVTLLGLTAAATTFLLCSTALPASITTDTSSRSLLVRDHPKDIFERDRSIFFHGDDKVIAVEADTHAGFKGLTTPPAPYSSFSSISESNPTTNSPLASYEPTSDSKPHHRHDLEVDAFFELSRSTRDQILHHCTTHFLELLDSEISDRLTVRLSRLVMMLPVISVETRAVMRTKVVQVMQQVSGRLTSYEAIRRVVRTAVDGAGLLPMEDDGGRVSTLQGVQGQRRRTSGDTSRGGVRRIQYTDSEDVDGDEESIVRSRDDSVESGDMMDGEFDKDSAWFRVHTTSTSSAQPSGSRGDVDESQIPVVVEVAMEAVIDYMSEVLTPALVIHQLTEAIQSALYQIKKLKTLQRSRDDSAMADDGSDLDLDINALSSQSLSDHNNLNLLSDDWIWSSPNGEGGMVDDGNEEDDADSKGQDEDLWDQDMEIHDWDSTGHLFEDFEEGKDKKVDVKTNSGSNIDRKSWEMARGDGNDGDDSQKSFMIGIQEDDDPQQYDFDDESPDSAEDYGLDMSQNYRLKKRSMPTKINPQKGDTTASIIESQRSSAEQFRKRSDPPGSNNRWPGFAPDPRLENLLAQLIEPMLTTFINEDFPAVCKRSQGELMDGIIWSLDKSESIASSISEQDQLALLSEIGY</sequence>
<feature type="signal peptide" evidence="2">
    <location>
        <begin position="1"/>
        <end position="19"/>
    </location>
</feature>
<feature type="region of interest" description="Disordered" evidence="1">
    <location>
        <begin position="401"/>
        <end position="423"/>
    </location>
</feature>